<dbReference type="OrthoDB" id="18388at2759"/>
<dbReference type="PANTHER" id="PTHR16038:SF4">
    <property type="entry name" value="WD REPEAT-CONTAINING PROTEIN 74"/>
    <property type="match status" value="1"/>
</dbReference>
<dbReference type="EMBL" id="JOJR01000154">
    <property type="protein sequence ID" value="RCN43530.1"/>
    <property type="molecule type" value="Genomic_DNA"/>
</dbReference>
<reference evidence="1 2" key="1">
    <citation type="submission" date="2014-10" db="EMBL/GenBank/DDBJ databases">
        <title>Draft genome of the hookworm Ancylostoma caninum.</title>
        <authorList>
            <person name="Mitreva M."/>
        </authorList>
    </citation>
    <scope>NUCLEOTIDE SEQUENCE [LARGE SCALE GENOMIC DNA]</scope>
    <source>
        <strain evidence="1 2">Baltimore</strain>
    </source>
</reference>
<gene>
    <name evidence="1" type="ORF">ANCCAN_10493</name>
</gene>
<proteinExistence type="predicted"/>
<comment type="caution">
    <text evidence="1">The sequence shown here is derived from an EMBL/GenBank/DDBJ whole genome shotgun (WGS) entry which is preliminary data.</text>
</comment>
<evidence type="ECO:0000313" key="2">
    <source>
        <dbReference type="Proteomes" id="UP000252519"/>
    </source>
</evidence>
<dbReference type="PANTHER" id="PTHR16038">
    <property type="entry name" value="NOP SEVEN ASSOCIATED PROTEIN 1"/>
    <property type="match status" value="1"/>
</dbReference>
<dbReference type="GO" id="GO:0030687">
    <property type="term" value="C:preribosome, large subunit precursor"/>
    <property type="evidence" value="ECO:0007669"/>
    <property type="project" value="TreeGrafter"/>
</dbReference>
<dbReference type="InterPro" id="IPR037379">
    <property type="entry name" value="WDR74/Nsa1"/>
</dbReference>
<evidence type="ECO:0008006" key="3">
    <source>
        <dbReference type="Google" id="ProtNLM"/>
    </source>
</evidence>
<dbReference type="Proteomes" id="UP000252519">
    <property type="component" value="Unassembled WGS sequence"/>
</dbReference>
<dbReference type="AlphaFoldDB" id="A0A368GKF2"/>
<dbReference type="GO" id="GO:0042273">
    <property type="term" value="P:ribosomal large subunit biogenesis"/>
    <property type="evidence" value="ECO:0007669"/>
    <property type="project" value="InterPro"/>
</dbReference>
<accession>A0A368GKF2</accession>
<organism evidence="1 2">
    <name type="scientific">Ancylostoma caninum</name>
    <name type="common">Dog hookworm</name>
    <dbReference type="NCBI Taxonomy" id="29170"/>
    <lineage>
        <taxon>Eukaryota</taxon>
        <taxon>Metazoa</taxon>
        <taxon>Ecdysozoa</taxon>
        <taxon>Nematoda</taxon>
        <taxon>Chromadorea</taxon>
        <taxon>Rhabditida</taxon>
        <taxon>Rhabditina</taxon>
        <taxon>Rhabditomorpha</taxon>
        <taxon>Strongyloidea</taxon>
        <taxon>Ancylostomatidae</taxon>
        <taxon>Ancylostomatinae</taxon>
        <taxon>Ancylostoma</taxon>
    </lineage>
</organism>
<evidence type="ECO:0000313" key="1">
    <source>
        <dbReference type="EMBL" id="RCN43530.1"/>
    </source>
</evidence>
<dbReference type="STRING" id="29170.A0A368GKF2"/>
<protein>
    <recommendedName>
        <fullName evidence="3">Anaphase-promoting complex subunit 4 WD40 domain-containing protein</fullName>
    </recommendedName>
</protein>
<dbReference type="SUPFAM" id="SSF50978">
    <property type="entry name" value="WD40 repeat-like"/>
    <property type="match status" value="1"/>
</dbReference>
<feature type="non-terminal residue" evidence="1">
    <location>
        <position position="101"/>
    </location>
</feature>
<name>A0A368GKF2_ANCCA</name>
<keyword evidence="2" id="KW-1185">Reference proteome</keyword>
<dbReference type="InterPro" id="IPR036322">
    <property type="entry name" value="WD40_repeat_dom_sf"/>
</dbReference>
<sequence length="101" mass="11049">MDCIVAASTGALKGINLRENSFTNLLPIKSLVPKKDEITSMIWSGTGQTDVLAALFDRNLKLYDAHSNSFNQMFQITGGDGTVQGLHCLEKYSSHTYAVHT</sequence>
<dbReference type="GO" id="GO:0005730">
    <property type="term" value="C:nucleolus"/>
    <property type="evidence" value="ECO:0007669"/>
    <property type="project" value="InterPro"/>
</dbReference>